<accession>A0A9P4Q431</accession>
<dbReference type="EMBL" id="MU003814">
    <property type="protein sequence ID" value="KAF2719180.1"/>
    <property type="molecule type" value="Genomic_DNA"/>
</dbReference>
<evidence type="ECO:0000313" key="1">
    <source>
        <dbReference type="EMBL" id="KAF2719180.1"/>
    </source>
</evidence>
<name>A0A9P4Q431_9PEZI</name>
<evidence type="ECO:0000313" key="2">
    <source>
        <dbReference type="Proteomes" id="UP000799441"/>
    </source>
</evidence>
<comment type="caution">
    <text evidence="1">The sequence shown here is derived from an EMBL/GenBank/DDBJ whole genome shotgun (WGS) entry which is preliminary data.</text>
</comment>
<dbReference type="Proteomes" id="UP000799441">
    <property type="component" value="Unassembled WGS sequence"/>
</dbReference>
<sequence>MLVAREGGISPPRRPPAIFPAVAPPSSMWRQVGGWRDGGMDATCSTAVILLPRSFRFHLHDDKNARMRRQRQRQRGIAQQHNTADVRGTVIICNASNHPTQGRCSMTTTYLTARQPCAHSTNLPKRTGDPYLTLCKRSGRRKALAAAALPAGFPPSRPPPKLTIRLRMSD</sequence>
<proteinExistence type="predicted"/>
<protein>
    <submittedName>
        <fullName evidence="1">Uncharacterized protein</fullName>
    </submittedName>
</protein>
<dbReference type="AlphaFoldDB" id="A0A9P4Q431"/>
<organism evidence="1 2">
    <name type="scientific">Polychaeton citri CBS 116435</name>
    <dbReference type="NCBI Taxonomy" id="1314669"/>
    <lineage>
        <taxon>Eukaryota</taxon>
        <taxon>Fungi</taxon>
        <taxon>Dikarya</taxon>
        <taxon>Ascomycota</taxon>
        <taxon>Pezizomycotina</taxon>
        <taxon>Dothideomycetes</taxon>
        <taxon>Dothideomycetidae</taxon>
        <taxon>Capnodiales</taxon>
        <taxon>Capnodiaceae</taxon>
        <taxon>Polychaeton</taxon>
    </lineage>
</organism>
<gene>
    <name evidence="1" type="ORF">K431DRAFT_119152</name>
</gene>
<reference evidence="1" key="1">
    <citation type="journal article" date="2020" name="Stud. Mycol.">
        <title>101 Dothideomycetes genomes: a test case for predicting lifestyles and emergence of pathogens.</title>
        <authorList>
            <person name="Haridas S."/>
            <person name="Albert R."/>
            <person name="Binder M."/>
            <person name="Bloem J."/>
            <person name="Labutti K."/>
            <person name="Salamov A."/>
            <person name="Andreopoulos B."/>
            <person name="Baker S."/>
            <person name="Barry K."/>
            <person name="Bills G."/>
            <person name="Bluhm B."/>
            <person name="Cannon C."/>
            <person name="Castanera R."/>
            <person name="Culley D."/>
            <person name="Daum C."/>
            <person name="Ezra D."/>
            <person name="Gonzalez J."/>
            <person name="Henrissat B."/>
            <person name="Kuo A."/>
            <person name="Liang C."/>
            <person name="Lipzen A."/>
            <person name="Lutzoni F."/>
            <person name="Magnuson J."/>
            <person name="Mondo S."/>
            <person name="Nolan M."/>
            <person name="Ohm R."/>
            <person name="Pangilinan J."/>
            <person name="Park H.-J."/>
            <person name="Ramirez L."/>
            <person name="Alfaro M."/>
            <person name="Sun H."/>
            <person name="Tritt A."/>
            <person name="Yoshinaga Y."/>
            <person name="Zwiers L.-H."/>
            <person name="Turgeon B."/>
            <person name="Goodwin S."/>
            <person name="Spatafora J."/>
            <person name="Crous P."/>
            <person name="Grigoriev I."/>
        </authorList>
    </citation>
    <scope>NUCLEOTIDE SEQUENCE</scope>
    <source>
        <strain evidence="1">CBS 116435</strain>
    </source>
</reference>
<keyword evidence="2" id="KW-1185">Reference proteome</keyword>